<dbReference type="SUPFAM" id="SSF53474">
    <property type="entry name" value="alpha/beta-Hydrolases"/>
    <property type="match status" value="1"/>
</dbReference>
<name>A0A8J1XWJ4_OWEFU</name>
<feature type="non-terminal residue" evidence="2">
    <location>
        <position position="1"/>
    </location>
</feature>
<evidence type="ECO:0000313" key="3">
    <source>
        <dbReference type="Proteomes" id="UP000749559"/>
    </source>
</evidence>
<accession>A0A8J1XWJ4</accession>
<dbReference type="PANTHER" id="PTHR21562:SF83">
    <property type="entry name" value="PECTIN ACETYLESTERASE 4"/>
    <property type="match status" value="1"/>
</dbReference>
<dbReference type="InterPro" id="IPR004963">
    <property type="entry name" value="PAE/NOTUM"/>
</dbReference>
<dbReference type="EMBL" id="CAIIXF020000006">
    <property type="protein sequence ID" value="CAH1786564.1"/>
    <property type="molecule type" value="Genomic_DNA"/>
</dbReference>
<keyword evidence="3" id="KW-1185">Reference proteome</keyword>
<proteinExistence type="inferred from homology"/>
<gene>
    <name evidence="2" type="ORF">OFUS_LOCUS12436</name>
</gene>
<dbReference type="InterPro" id="IPR029058">
    <property type="entry name" value="AB_hydrolase_fold"/>
</dbReference>
<organism evidence="2 3">
    <name type="scientific">Owenia fusiformis</name>
    <name type="common">Polychaete worm</name>
    <dbReference type="NCBI Taxonomy" id="6347"/>
    <lineage>
        <taxon>Eukaryota</taxon>
        <taxon>Metazoa</taxon>
        <taxon>Spiralia</taxon>
        <taxon>Lophotrochozoa</taxon>
        <taxon>Annelida</taxon>
        <taxon>Polychaeta</taxon>
        <taxon>Sedentaria</taxon>
        <taxon>Canalipalpata</taxon>
        <taxon>Sabellida</taxon>
        <taxon>Oweniida</taxon>
        <taxon>Oweniidae</taxon>
        <taxon>Owenia</taxon>
    </lineage>
</organism>
<comment type="similarity">
    <text evidence="1">Belongs to the pectinacetylesterase family. Notum subfamily.</text>
</comment>
<dbReference type="AlphaFoldDB" id="A0A8J1XWJ4"/>
<dbReference type="PANTHER" id="PTHR21562">
    <property type="entry name" value="NOTUM-RELATED"/>
    <property type="match status" value="1"/>
</dbReference>
<protein>
    <submittedName>
        <fullName evidence="2">Uncharacterized protein</fullName>
    </submittedName>
</protein>
<sequence>DHERAPDCAAFVKNFANMLRLVIGVALIGCVVSVIMSRRELSAPNAVCNNGEQAVYYVQDDWPGPEQNVMIYLQGGGLCIDDLSCTERCIESPSLCEPLEDAEMERTEGIFSTNSEINPAFHNYYKVFVPYCSSDIYSGDKEAEDDLDFHFRGYQIINAIREDLEEHIDLGEAENVILSGGSAGGMGVMRHCDEWAEALPRAGVKCIPDSGTFSPHNLAPAEEGCSGIGGDFDFAGTRAYWNASVATNCYNGRPGSHEEKTRDCSFNSIAYKYVQSPLFMATYKFDSFFAAQWCYPGCGDENRPSYHDRWDEAMNEIANELRTDYNHVGLFMPSCWGHVLNEGDDSYSQFPAGSEGLTYNQAVNNWMTGTGSRHAVDECGALCNNRCGGDNC</sequence>
<evidence type="ECO:0000256" key="1">
    <source>
        <dbReference type="ARBA" id="ARBA00010213"/>
    </source>
</evidence>
<evidence type="ECO:0000313" key="2">
    <source>
        <dbReference type="EMBL" id="CAH1786564.1"/>
    </source>
</evidence>
<dbReference type="GO" id="GO:0016787">
    <property type="term" value="F:hydrolase activity"/>
    <property type="evidence" value="ECO:0007669"/>
    <property type="project" value="InterPro"/>
</dbReference>
<dbReference type="OrthoDB" id="2015280at2759"/>
<dbReference type="Proteomes" id="UP000749559">
    <property type="component" value="Unassembled WGS sequence"/>
</dbReference>
<reference evidence="2" key="1">
    <citation type="submission" date="2022-03" db="EMBL/GenBank/DDBJ databases">
        <authorList>
            <person name="Martin C."/>
        </authorList>
    </citation>
    <scope>NUCLEOTIDE SEQUENCE</scope>
</reference>
<dbReference type="Pfam" id="PF03283">
    <property type="entry name" value="PAE"/>
    <property type="match status" value="1"/>
</dbReference>
<comment type="caution">
    <text evidence="2">The sequence shown here is derived from an EMBL/GenBank/DDBJ whole genome shotgun (WGS) entry which is preliminary data.</text>
</comment>